<dbReference type="EMBL" id="LS974621">
    <property type="protein sequence ID" value="CAG7875664.1"/>
    <property type="molecule type" value="Genomic_DNA"/>
</dbReference>
<reference evidence="1 2" key="1">
    <citation type="submission" date="2021-07" db="EMBL/GenBank/DDBJ databases">
        <authorList>
            <consortium name="Genoscope - CEA"/>
            <person name="William W."/>
        </authorList>
    </citation>
    <scope>NUCLEOTIDE SEQUENCE [LARGE SCALE GENOMIC DNA]</scope>
</reference>
<protein>
    <submittedName>
        <fullName evidence="1">Uncharacterized protein</fullName>
    </submittedName>
</protein>
<organism evidence="1 2">
    <name type="scientific">Brassica campestris</name>
    <name type="common">Field mustard</name>
    <dbReference type="NCBI Taxonomy" id="3711"/>
    <lineage>
        <taxon>Eukaryota</taxon>
        <taxon>Viridiplantae</taxon>
        <taxon>Streptophyta</taxon>
        <taxon>Embryophyta</taxon>
        <taxon>Tracheophyta</taxon>
        <taxon>Spermatophyta</taxon>
        <taxon>Magnoliopsida</taxon>
        <taxon>eudicotyledons</taxon>
        <taxon>Gunneridae</taxon>
        <taxon>Pentapetalae</taxon>
        <taxon>rosids</taxon>
        <taxon>malvids</taxon>
        <taxon>Brassicales</taxon>
        <taxon>Brassicaceae</taxon>
        <taxon>Brassiceae</taxon>
        <taxon>Brassica</taxon>
    </lineage>
</organism>
<dbReference type="Proteomes" id="UP000694005">
    <property type="component" value="Chromosome A05"/>
</dbReference>
<evidence type="ECO:0000313" key="1">
    <source>
        <dbReference type="EMBL" id="CAG7875664.1"/>
    </source>
</evidence>
<accession>A0A8D9DKM4</accession>
<gene>
    <name evidence="1" type="ORF">BRAPAZ1V2_A05P21850.2</name>
</gene>
<proteinExistence type="predicted"/>
<dbReference type="Gramene" id="A05p21850.2_BraZ1">
    <property type="protein sequence ID" value="A05p21850.2_BraZ1.CDS.1"/>
    <property type="gene ID" value="A05g21850.2_BraZ1"/>
</dbReference>
<dbReference type="AlphaFoldDB" id="A0A8D9DKM4"/>
<name>A0A8D9DKM4_BRACM</name>
<evidence type="ECO:0000313" key="2">
    <source>
        <dbReference type="Proteomes" id="UP000694005"/>
    </source>
</evidence>
<sequence>MRWKYLAGSDVGSSLCGFGLAISQVRHQRSIGSSFLRVAPSHHQFLDDSLEFS</sequence>